<accession>A0ABW7RFY6</accession>
<dbReference type="EMBL" id="JBIRGH010000013">
    <property type="protein sequence ID" value="MFH8586972.1"/>
    <property type="molecule type" value="Genomic_DNA"/>
</dbReference>
<dbReference type="Proteomes" id="UP001610990">
    <property type="component" value="Unassembled WGS sequence"/>
</dbReference>
<dbReference type="Pfam" id="PF01979">
    <property type="entry name" value="Amidohydro_1"/>
    <property type="match status" value="1"/>
</dbReference>
<dbReference type="CDD" id="cd01299">
    <property type="entry name" value="Met_dep_hydrolase_A"/>
    <property type="match status" value="1"/>
</dbReference>
<dbReference type="PANTHER" id="PTHR43135:SF3">
    <property type="entry name" value="ALPHA-D-RIBOSE 1-METHYLPHOSPHONATE 5-TRIPHOSPHATE DIPHOSPHATASE"/>
    <property type="match status" value="1"/>
</dbReference>
<evidence type="ECO:0000313" key="3">
    <source>
        <dbReference type="Proteomes" id="UP001610990"/>
    </source>
</evidence>
<dbReference type="InterPro" id="IPR051781">
    <property type="entry name" value="Metallo-dep_Hydrolase"/>
</dbReference>
<dbReference type="InterPro" id="IPR011059">
    <property type="entry name" value="Metal-dep_hydrolase_composite"/>
</dbReference>
<dbReference type="InterPro" id="IPR006680">
    <property type="entry name" value="Amidohydro-rel"/>
</dbReference>
<comment type="caution">
    <text evidence="2">The sequence shown here is derived from an EMBL/GenBank/DDBJ whole genome shotgun (WGS) entry which is preliminary data.</text>
</comment>
<keyword evidence="3" id="KW-1185">Reference proteome</keyword>
<dbReference type="InterPro" id="IPR057744">
    <property type="entry name" value="OTAase-like"/>
</dbReference>
<name>A0ABW7RFY6_9ACTN</name>
<dbReference type="PANTHER" id="PTHR43135">
    <property type="entry name" value="ALPHA-D-RIBOSE 1-METHYLPHOSPHONATE 5-TRIPHOSPHATE DIPHOSPHATASE"/>
    <property type="match status" value="1"/>
</dbReference>
<dbReference type="Gene3D" id="2.30.40.10">
    <property type="entry name" value="Urease, subunit C, domain 1"/>
    <property type="match status" value="1"/>
</dbReference>
<dbReference type="Gene3D" id="3.20.20.140">
    <property type="entry name" value="Metal-dependent hydrolases"/>
    <property type="match status" value="1"/>
</dbReference>
<feature type="domain" description="Amidohydrolase-related" evidence="1">
    <location>
        <begin position="60"/>
        <end position="403"/>
    </location>
</feature>
<dbReference type="RefSeq" id="WP_397674071.1">
    <property type="nucleotide sequence ID" value="NZ_JBIRGH010000013.1"/>
</dbReference>
<dbReference type="SUPFAM" id="SSF51338">
    <property type="entry name" value="Composite domain of metallo-dependent hydrolases"/>
    <property type="match status" value="1"/>
</dbReference>
<evidence type="ECO:0000313" key="2">
    <source>
        <dbReference type="EMBL" id="MFH8586972.1"/>
    </source>
</evidence>
<dbReference type="InterPro" id="IPR032466">
    <property type="entry name" value="Metal_Hydrolase"/>
</dbReference>
<protein>
    <submittedName>
        <fullName evidence="2">Amidohydrolase family protein</fullName>
    </submittedName>
</protein>
<sequence length="425" mass="44073">MHTEQSRYVNARLIDGTGAAPVEDAVLAVADDGTIRYAGPAGNAPAAAPGETSVDLGGRTLLPGFFDCHVHFGLGSGGGPTAVLMSRPSTLLFESARLMRETLHAGITTARDLGGIDAGCREAVARGLIEGPRLQVAVRVVGHTGGHADFTLPSGLRLFEEQTALVDTPDEARLQTRKLLRDGADVIKVCATGGMSSPTDQPEDEGLTEEEIRTVVEEAARNRGCPVAAHAQGTTGIHHAIRGGVASVEHGYGLDAGGRDLMLEHGTVLVPTLSTGLRMPARGTVPEYQWQKKARWTAAIEENITAAIAADVPVALGTDSGVCPHGANLRELGHLVGLGMRPMDALLAGTRNAARLLGLESRLGTLEPGKLADFVVTATDPLTDIASLATPDTIVLVAQSGEIRKNTLPSAAPAPARLGSRSPSA</sequence>
<reference evidence="2 3" key="1">
    <citation type="submission" date="2024-10" db="EMBL/GenBank/DDBJ databases">
        <title>The Natural Products Discovery Center: Release of the First 8490 Sequenced Strains for Exploring Actinobacteria Biosynthetic Diversity.</title>
        <authorList>
            <person name="Kalkreuter E."/>
            <person name="Kautsar S.A."/>
            <person name="Yang D."/>
            <person name="Bader C.D."/>
            <person name="Teijaro C.N."/>
            <person name="Fluegel L."/>
            <person name="Davis C.M."/>
            <person name="Simpson J.R."/>
            <person name="Lauterbach L."/>
            <person name="Steele A.D."/>
            <person name="Gui C."/>
            <person name="Meng S."/>
            <person name="Li G."/>
            <person name="Viehrig K."/>
            <person name="Ye F."/>
            <person name="Su P."/>
            <person name="Kiefer A.F."/>
            <person name="Nichols A."/>
            <person name="Cepeda A.J."/>
            <person name="Yan W."/>
            <person name="Fan B."/>
            <person name="Jiang Y."/>
            <person name="Adhikari A."/>
            <person name="Zheng C.-J."/>
            <person name="Schuster L."/>
            <person name="Cowan T.M."/>
            <person name="Smanski M.J."/>
            <person name="Chevrette M.G."/>
            <person name="De Carvalho L.P.S."/>
            <person name="Shen B."/>
        </authorList>
    </citation>
    <scope>NUCLEOTIDE SEQUENCE [LARGE SCALE GENOMIC DNA]</scope>
    <source>
        <strain evidence="2 3">NPDC018013</strain>
    </source>
</reference>
<organism evidence="2 3">
    <name type="scientific">Streptomyces celluloflavus</name>
    <dbReference type="NCBI Taxonomy" id="58344"/>
    <lineage>
        <taxon>Bacteria</taxon>
        <taxon>Bacillati</taxon>
        <taxon>Actinomycetota</taxon>
        <taxon>Actinomycetes</taxon>
        <taxon>Kitasatosporales</taxon>
        <taxon>Streptomycetaceae</taxon>
        <taxon>Streptomyces</taxon>
    </lineage>
</organism>
<proteinExistence type="predicted"/>
<dbReference type="SUPFAM" id="SSF51556">
    <property type="entry name" value="Metallo-dependent hydrolases"/>
    <property type="match status" value="1"/>
</dbReference>
<gene>
    <name evidence="2" type="ORF">ACH4GP_21650</name>
</gene>
<evidence type="ECO:0000259" key="1">
    <source>
        <dbReference type="Pfam" id="PF01979"/>
    </source>
</evidence>